<reference evidence="1 2" key="1">
    <citation type="submission" date="2021-08" db="EMBL/GenBank/DDBJ databases">
        <title>Complete genome sequence of the strain Aneurinibacillus thermoaerophilus CCM 8960.</title>
        <authorList>
            <person name="Musilova J."/>
            <person name="Kourilova X."/>
            <person name="Pernicova I."/>
            <person name="Bezdicek M."/>
            <person name="Lengerova M."/>
            <person name="Obruca S."/>
            <person name="Sedlar K."/>
        </authorList>
    </citation>
    <scope>NUCLEOTIDE SEQUENCE [LARGE SCALE GENOMIC DNA]</scope>
    <source>
        <strain evidence="1 2">CCM 8960</strain>
    </source>
</reference>
<evidence type="ECO:0000313" key="1">
    <source>
        <dbReference type="EMBL" id="QYY43377.1"/>
    </source>
</evidence>
<protein>
    <recommendedName>
        <fullName evidence="3">t-SNARE coiled-coil homology domain-containing protein</fullName>
    </recommendedName>
</protein>
<sequence>MSDKLDLILQKLTQMDSRISAIETGQKQIQQQLIQTNEIVKAIQERQEEADAKLDALTNDIHDRFDKTDRTLRFLESDFDVMYKKISEHEREISRLKRLGQ</sequence>
<dbReference type="SUPFAM" id="SSF57997">
    <property type="entry name" value="Tropomyosin"/>
    <property type="match status" value="1"/>
</dbReference>
<evidence type="ECO:0000313" key="2">
    <source>
        <dbReference type="Proteomes" id="UP000826616"/>
    </source>
</evidence>
<organism evidence="1 2">
    <name type="scientific">Aneurinibacillus thermoaerophilus</name>
    <dbReference type="NCBI Taxonomy" id="143495"/>
    <lineage>
        <taxon>Bacteria</taxon>
        <taxon>Bacillati</taxon>
        <taxon>Bacillota</taxon>
        <taxon>Bacilli</taxon>
        <taxon>Bacillales</taxon>
        <taxon>Paenibacillaceae</taxon>
        <taxon>Aneurinibacillus group</taxon>
        <taxon>Aneurinibacillus</taxon>
    </lineage>
</organism>
<dbReference type="GeneID" id="97140475"/>
<dbReference type="EMBL" id="CP080764">
    <property type="protein sequence ID" value="QYY43377.1"/>
    <property type="molecule type" value="Genomic_DNA"/>
</dbReference>
<name>A0ABX8YCM6_ANETH</name>
<dbReference type="Proteomes" id="UP000826616">
    <property type="component" value="Chromosome"/>
</dbReference>
<accession>A0ABX8YCM6</accession>
<gene>
    <name evidence="1" type="ORF">K3F53_03755</name>
</gene>
<keyword evidence="2" id="KW-1185">Reference proteome</keyword>
<dbReference type="RefSeq" id="WP_057899765.1">
    <property type="nucleotide sequence ID" value="NZ_CP080764.1"/>
</dbReference>
<evidence type="ECO:0008006" key="3">
    <source>
        <dbReference type="Google" id="ProtNLM"/>
    </source>
</evidence>
<proteinExistence type="predicted"/>